<accession>A0ABP7NUD6</accession>
<dbReference type="RefSeq" id="WP_345117630.1">
    <property type="nucleotide sequence ID" value="NZ_BAABDH010000112.1"/>
</dbReference>
<evidence type="ECO:0000313" key="1">
    <source>
        <dbReference type="EMBL" id="GAA3953604.1"/>
    </source>
</evidence>
<comment type="caution">
    <text evidence="1">The sequence shown here is derived from an EMBL/GenBank/DDBJ whole genome shotgun (WGS) entry which is preliminary data.</text>
</comment>
<evidence type="ECO:0000313" key="2">
    <source>
        <dbReference type="Proteomes" id="UP001499909"/>
    </source>
</evidence>
<dbReference type="EMBL" id="BAABDH010000112">
    <property type="protein sequence ID" value="GAA3953604.1"/>
    <property type="molecule type" value="Genomic_DNA"/>
</dbReference>
<dbReference type="Proteomes" id="UP001499909">
    <property type="component" value="Unassembled WGS sequence"/>
</dbReference>
<name>A0ABP7NUD6_9BACT</name>
<organism evidence="1 2">
    <name type="scientific">Hymenobacter algoricola</name>
    <dbReference type="NCBI Taxonomy" id="486267"/>
    <lineage>
        <taxon>Bacteria</taxon>
        <taxon>Pseudomonadati</taxon>
        <taxon>Bacteroidota</taxon>
        <taxon>Cytophagia</taxon>
        <taxon>Cytophagales</taxon>
        <taxon>Hymenobacteraceae</taxon>
        <taxon>Hymenobacter</taxon>
    </lineage>
</organism>
<gene>
    <name evidence="1" type="ORF">GCM10022406_39140</name>
</gene>
<sequence>MVPLLKQTSLTAVGFAPLGTTGQPAYQASAQPAAYIPPSEIRYVHTCQAQDGTQLYVYSWLDAPGYLLSTHPHITSLSHIIAELDTDDVQALQAAVNDFFLRHAGAYDHPAIGSN</sequence>
<protein>
    <submittedName>
        <fullName evidence="1">Uncharacterized protein</fullName>
    </submittedName>
</protein>
<keyword evidence="2" id="KW-1185">Reference proteome</keyword>
<proteinExistence type="predicted"/>
<reference evidence="2" key="1">
    <citation type="journal article" date="2019" name="Int. J. Syst. Evol. Microbiol.">
        <title>The Global Catalogue of Microorganisms (GCM) 10K type strain sequencing project: providing services to taxonomists for standard genome sequencing and annotation.</title>
        <authorList>
            <consortium name="The Broad Institute Genomics Platform"/>
            <consortium name="The Broad Institute Genome Sequencing Center for Infectious Disease"/>
            <person name="Wu L."/>
            <person name="Ma J."/>
        </authorList>
    </citation>
    <scope>NUCLEOTIDE SEQUENCE [LARGE SCALE GENOMIC DNA]</scope>
    <source>
        <strain evidence="2">JCM 17214</strain>
    </source>
</reference>